<evidence type="ECO:0000256" key="3">
    <source>
        <dbReference type="ARBA" id="ARBA00023002"/>
    </source>
</evidence>
<name>A0AAN6WP67_9PEZI</name>
<dbReference type="InterPro" id="IPR020904">
    <property type="entry name" value="Sc_DH/Rdtase_CS"/>
</dbReference>
<dbReference type="PRINTS" id="PR00080">
    <property type="entry name" value="SDRFAMILY"/>
</dbReference>
<dbReference type="CDD" id="cd05374">
    <property type="entry name" value="17beta-HSD-like_SDR_c"/>
    <property type="match status" value="1"/>
</dbReference>
<organism evidence="6 7">
    <name type="scientific">Podospora australis</name>
    <dbReference type="NCBI Taxonomy" id="1536484"/>
    <lineage>
        <taxon>Eukaryota</taxon>
        <taxon>Fungi</taxon>
        <taxon>Dikarya</taxon>
        <taxon>Ascomycota</taxon>
        <taxon>Pezizomycotina</taxon>
        <taxon>Sordariomycetes</taxon>
        <taxon>Sordariomycetidae</taxon>
        <taxon>Sordariales</taxon>
        <taxon>Podosporaceae</taxon>
        <taxon>Podospora</taxon>
    </lineage>
</organism>
<accession>A0AAN6WP67</accession>
<dbReference type="PROSITE" id="PS00061">
    <property type="entry name" value="ADH_SHORT"/>
    <property type="match status" value="1"/>
</dbReference>
<comment type="caution">
    <text evidence="6">The sequence shown here is derived from an EMBL/GenBank/DDBJ whole genome shotgun (WGS) entry which is preliminary data.</text>
</comment>
<evidence type="ECO:0000256" key="4">
    <source>
        <dbReference type="RuleBase" id="RU000363"/>
    </source>
</evidence>
<dbReference type="AlphaFoldDB" id="A0AAN6WP67"/>
<dbReference type="InterPro" id="IPR051911">
    <property type="entry name" value="SDR_oxidoreductase"/>
</dbReference>
<evidence type="ECO:0000256" key="2">
    <source>
        <dbReference type="ARBA" id="ARBA00022857"/>
    </source>
</evidence>
<dbReference type="Proteomes" id="UP001302126">
    <property type="component" value="Unassembled WGS sequence"/>
</dbReference>
<sequence length="304" mass="32409">MAPLIWLVTGCTSGIGLALVHSFAARGDKVIATGRGAQSRLAHLKSDNIALLDLDVTAPLSEIQSIIAEAVAIFGRIDVLVNNAGKSRMSSLEEASVALLKTLFDVNLFGAMKTTQAVLPHMCTAKTGTVVFIGAGLGWVSMPFLTPYSVTKASLTMFAEGLQKEIAPLGLRSLVVEPGRFVSDLAHSRKGEEPFGGLPKIEDYVPLFTKVFGGGEMPKVPGDIAKLPGAIIDIVKGEGLAKERPFPVRVLLGSDSLDAIRQKCNEQLQLIDSWEDITLSVVADGCRETSPWLLDNCSILPKSQ</sequence>
<dbReference type="PRINTS" id="PR00081">
    <property type="entry name" value="GDHRDH"/>
</dbReference>
<reference evidence="6" key="1">
    <citation type="journal article" date="2023" name="Mol. Phylogenet. Evol.">
        <title>Genome-scale phylogeny and comparative genomics of the fungal order Sordariales.</title>
        <authorList>
            <person name="Hensen N."/>
            <person name="Bonometti L."/>
            <person name="Westerberg I."/>
            <person name="Brannstrom I.O."/>
            <person name="Guillou S."/>
            <person name="Cros-Aarteil S."/>
            <person name="Calhoun S."/>
            <person name="Haridas S."/>
            <person name="Kuo A."/>
            <person name="Mondo S."/>
            <person name="Pangilinan J."/>
            <person name="Riley R."/>
            <person name="LaButti K."/>
            <person name="Andreopoulos B."/>
            <person name="Lipzen A."/>
            <person name="Chen C."/>
            <person name="Yan M."/>
            <person name="Daum C."/>
            <person name="Ng V."/>
            <person name="Clum A."/>
            <person name="Steindorff A."/>
            <person name="Ohm R.A."/>
            <person name="Martin F."/>
            <person name="Silar P."/>
            <person name="Natvig D.O."/>
            <person name="Lalanne C."/>
            <person name="Gautier V."/>
            <person name="Ament-Velasquez S.L."/>
            <person name="Kruys A."/>
            <person name="Hutchinson M.I."/>
            <person name="Powell A.J."/>
            <person name="Barry K."/>
            <person name="Miller A.N."/>
            <person name="Grigoriev I.V."/>
            <person name="Debuchy R."/>
            <person name="Gladieux P."/>
            <person name="Hiltunen Thoren M."/>
            <person name="Johannesson H."/>
        </authorList>
    </citation>
    <scope>NUCLEOTIDE SEQUENCE</scope>
    <source>
        <strain evidence="6">PSN309</strain>
    </source>
</reference>
<dbReference type="InterPro" id="IPR036291">
    <property type="entry name" value="NAD(P)-bd_dom_sf"/>
</dbReference>
<proteinExistence type="inferred from homology"/>
<reference evidence="6" key="2">
    <citation type="submission" date="2023-05" db="EMBL/GenBank/DDBJ databases">
        <authorList>
            <consortium name="Lawrence Berkeley National Laboratory"/>
            <person name="Steindorff A."/>
            <person name="Hensen N."/>
            <person name="Bonometti L."/>
            <person name="Westerberg I."/>
            <person name="Brannstrom I.O."/>
            <person name="Guillou S."/>
            <person name="Cros-Aarteil S."/>
            <person name="Calhoun S."/>
            <person name="Haridas S."/>
            <person name="Kuo A."/>
            <person name="Mondo S."/>
            <person name="Pangilinan J."/>
            <person name="Riley R."/>
            <person name="Labutti K."/>
            <person name="Andreopoulos B."/>
            <person name="Lipzen A."/>
            <person name="Chen C."/>
            <person name="Yanf M."/>
            <person name="Daum C."/>
            <person name="Ng V."/>
            <person name="Clum A."/>
            <person name="Ohm R."/>
            <person name="Martin F."/>
            <person name="Silar P."/>
            <person name="Natvig D."/>
            <person name="Lalanne C."/>
            <person name="Gautier V."/>
            <person name="Ament-Velasquez S.L."/>
            <person name="Kruys A."/>
            <person name="Hutchinson M.I."/>
            <person name="Powell A.J."/>
            <person name="Barry K."/>
            <person name="Miller A.N."/>
            <person name="Grigoriev I.V."/>
            <person name="Debuchy R."/>
            <person name="Gladieux P."/>
            <person name="Thoren M.H."/>
            <person name="Johannesson H."/>
        </authorList>
    </citation>
    <scope>NUCLEOTIDE SEQUENCE</scope>
    <source>
        <strain evidence="6">PSN309</strain>
    </source>
</reference>
<keyword evidence="7" id="KW-1185">Reference proteome</keyword>
<evidence type="ECO:0000313" key="7">
    <source>
        <dbReference type="Proteomes" id="UP001302126"/>
    </source>
</evidence>
<dbReference type="EMBL" id="MU864523">
    <property type="protein sequence ID" value="KAK4183797.1"/>
    <property type="molecule type" value="Genomic_DNA"/>
</dbReference>
<feature type="signal peptide" evidence="5">
    <location>
        <begin position="1"/>
        <end position="18"/>
    </location>
</feature>
<evidence type="ECO:0008006" key="8">
    <source>
        <dbReference type="Google" id="ProtNLM"/>
    </source>
</evidence>
<dbReference type="Pfam" id="PF00106">
    <property type="entry name" value="adh_short"/>
    <property type="match status" value="1"/>
</dbReference>
<dbReference type="SUPFAM" id="SSF51735">
    <property type="entry name" value="NAD(P)-binding Rossmann-fold domains"/>
    <property type="match status" value="1"/>
</dbReference>
<comment type="similarity">
    <text evidence="1 4">Belongs to the short-chain dehydrogenases/reductases (SDR) family.</text>
</comment>
<keyword evidence="3" id="KW-0560">Oxidoreductase</keyword>
<keyword evidence="2" id="KW-0521">NADP</keyword>
<keyword evidence="5" id="KW-0732">Signal</keyword>
<dbReference type="Gene3D" id="3.40.50.720">
    <property type="entry name" value="NAD(P)-binding Rossmann-like Domain"/>
    <property type="match status" value="1"/>
</dbReference>
<feature type="chain" id="PRO_5042838881" description="Oxidoreductase" evidence="5">
    <location>
        <begin position="19"/>
        <end position="304"/>
    </location>
</feature>
<evidence type="ECO:0000256" key="5">
    <source>
        <dbReference type="SAM" id="SignalP"/>
    </source>
</evidence>
<dbReference type="PANTHER" id="PTHR43976">
    <property type="entry name" value="SHORT CHAIN DEHYDROGENASE"/>
    <property type="match status" value="1"/>
</dbReference>
<gene>
    <name evidence="6" type="ORF">QBC35DRAFT_442678</name>
</gene>
<protein>
    <recommendedName>
        <fullName evidence="8">Oxidoreductase</fullName>
    </recommendedName>
</protein>
<dbReference type="PANTHER" id="PTHR43976:SF16">
    <property type="entry name" value="SHORT-CHAIN DEHYDROGENASE_REDUCTASE FAMILY PROTEIN"/>
    <property type="match status" value="1"/>
</dbReference>
<evidence type="ECO:0000313" key="6">
    <source>
        <dbReference type="EMBL" id="KAK4183797.1"/>
    </source>
</evidence>
<dbReference type="InterPro" id="IPR002347">
    <property type="entry name" value="SDR_fam"/>
</dbReference>
<evidence type="ECO:0000256" key="1">
    <source>
        <dbReference type="ARBA" id="ARBA00006484"/>
    </source>
</evidence>
<dbReference type="GO" id="GO:0016491">
    <property type="term" value="F:oxidoreductase activity"/>
    <property type="evidence" value="ECO:0007669"/>
    <property type="project" value="UniProtKB-KW"/>
</dbReference>